<name>A0ABM7YJJ7_9BURK</name>
<evidence type="ECO:0000313" key="3">
    <source>
        <dbReference type="EMBL" id="BDI04486.1"/>
    </source>
</evidence>
<keyword evidence="2" id="KW-1133">Transmembrane helix</keyword>
<reference evidence="3" key="1">
    <citation type="submission" date="2022-04" db="EMBL/GenBank/DDBJ databases">
        <title>Whole genome sequence of Sphaerotilus sp. FB-5.</title>
        <authorList>
            <person name="Takeda M."/>
            <person name="Narihara S."/>
            <person name="Akimoto M."/>
            <person name="Akimoto R."/>
            <person name="Nishiyashiki S."/>
            <person name="Murakami T."/>
        </authorList>
    </citation>
    <scope>NUCLEOTIDE SEQUENCE</scope>
    <source>
        <strain evidence="3">FB-5</strain>
    </source>
</reference>
<evidence type="ECO:0000256" key="2">
    <source>
        <dbReference type="SAM" id="Phobius"/>
    </source>
</evidence>
<proteinExistence type="predicted"/>
<feature type="transmembrane region" description="Helical" evidence="2">
    <location>
        <begin position="20"/>
        <end position="53"/>
    </location>
</feature>
<keyword evidence="2" id="KW-0812">Transmembrane</keyword>
<dbReference type="RefSeq" id="WP_251972601.1">
    <property type="nucleotide sequence ID" value="NZ_AP025730.1"/>
</dbReference>
<feature type="region of interest" description="Disordered" evidence="1">
    <location>
        <begin position="72"/>
        <end position="113"/>
    </location>
</feature>
<accession>A0ABM7YJJ7</accession>
<gene>
    <name evidence="3" type="ORF">CATMQ487_14560</name>
</gene>
<dbReference type="Proteomes" id="UP001057498">
    <property type="component" value="Chromosome"/>
</dbReference>
<evidence type="ECO:0000313" key="4">
    <source>
        <dbReference type="Proteomes" id="UP001057498"/>
    </source>
</evidence>
<protein>
    <submittedName>
        <fullName evidence="3">Uncharacterized protein</fullName>
    </submittedName>
</protein>
<sequence length="113" mass="12604">MSDSQAVHRSMMASTLPRFLARAVFTLAAGIFLASLVFAGALLSLVWLIWSLLRGRRPTWRGFDLRSAQSWRGPQRHAPNWPGFSTTQRATAPADVVEGQAREVGQGERLRRD</sequence>
<organism evidence="3 4">
    <name type="scientific">Sphaerotilus microaerophilus</name>
    <dbReference type="NCBI Taxonomy" id="2914710"/>
    <lineage>
        <taxon>Bacteria</taxon>
        <taxon>Pseudomonadati</taxon>
        <taxon>Pseudomonadota</taxon>
        <taxon>Betaproteobacteria</taxon>
        <taxon>Burkholderiales</taxon>
        <taxon>Sphaerotilaceae</taxon>
        <taxon>Sphaerotilus</taxon>
    </lineage>
</organism>
<dbReference type="EMBL" id="AP025730">
    <property type="protein sequence ID" value="BDI04486.1"/>
    <property type="molecule type" value="Genomic_DNA"/>
</dbReference>
<keyword evidence="4" id="KW-1185">Reference proteome</keyword>
<evidence type="ECO:0000256" key="1">
    <source>
        <dbReference type="SAM" id="MobiDB-lite"/>
    </source>
</evidence>
<keyword evidence="2" id="KW-0472">Membrane</keyword>